<dbReference type="EMBL" id="CAXLJM020000111">
    <property type="protein sequence ID" value="CAL8136394.1"/>
    <property type="molecule type" value="Genomic_DNA"/>
</dbReference>
<comment type="caution">
    <text evidence="2">The sequence shown here is derived from an EMBL/GenBank/DDBJ whole genome shotgun (WGS) entry which is preliminary data.</text>
</comment>
<proteinExistence type="predicted"/>
<accession>A0ABP1RUS3</accession>
<sequence>MGAYSVAIAALFLGLLGVVVSQEDCTTTGFKLGNPRCPSGTREVFREEAFGQKIKFCCRPGTLDEANYNKVARRCRVTRCAQPTANPCSSLYTRVYNGETLTYEEVSRDTCTTSVLQKQF</sequence>
<dbReference type="Proteomes" id="UP001642540">
    <property type="component" value="Unassembled WGS sequence"/>
</dbReference>
<reference evidence="2 3" key="1">
    <citation type="submission" date="2024-08" db="EMBL/GenBank/DDBJ databases">
        <authorList>
            <person name="Cucini C."/>
            <person name="Frati F."/>
        </authorList>
    </citation>
    <scope>NUCLEOTIDE SEQUENCE [LARGE SCALE GENOMIC DNA]</scope>
</reference>
<keyword evidence="1" id="KW-0732">Signal</keyword>
<feature type="signal peptide" evidence="1">
    <location>
        <begin position="1"/>
        <end position="21"/>
    </location>
</feature>
<evidence type="ECO:0000313" key="3">
    <source>
        <dbReference type="Proteomes" id="UP001642540"/>
    </source>
</evidence>
<evidence type="ECO:0000256" key="1">
    <source>
        <dbReference type="SAM" id="SignalP"/>
    </source>
</evidence>
<keyword evidence="3" id="KW-1185">Reference proteome</keyword>
<protein>
    <submittedName>
        <fullName evidence="2">Uncharacterized protein</fullName>
    </submittedName>
</protein>
<evidence type="ECO:0000313" key="2">
    <source>
        <dbReference type="EMBL" id="CAL8136394.1"/>
    </source>
</evidence>
<name>A0ABP1RUS3_9HEXA</name>
<organism evidence="2 3">
    <name type="scientific">Orchesella dallaii</name>
    <dbReference type="NCBI Taxonomy" id="48710"/>
    <lineage>
        <taxon>Eukaryota</taxon>
        <taxon>Metazoa</taxon>
        <taxon>Ecdysozoa</taxon>
        <taxon>Arthropoda</taxon>
        <taxon>Hexapoda</taxon>
        <taxon>Collembola</taxon>
        <taxon>Entomobryomorpha</taxon>
        <taxon>Entomobryoidea</taxon>
        <taxon>Orchesellidae</taxon>
        <taxon>Orchesellinae</taxon>
        <taxon>Orchesella</taxon>
    </lineage>
</organism>
<feature type="chain" id="PRO_5046141157" evidence="1">
    <location>
        <begin position="22"/>
        <end position="120"/>
    </location>
</feature>
<gene>
    <name evidence="2" type="ORF">ODALV1_LOCUS26423</name>
</gene>